<dbReference type="PANTHER" id="PTHR43591:SF24">
    <property type="entry name" value="2-METHOXY-6-POLYPRENYL-1,4-BENZOQUINOL METHYLASE, MITOCHONDRIAL"/>
    <property type="match status" value="1"/>
</dbReference>
<proteinExistence type="inferred from homology"/>
<protein>
    <submittedName>
        <fullName evidence="3">Methyltransferase domain-containing protein</fullName>
    </submittedName>
</protein>
<evidence type="ECO:0000313" key="4">
    <source>
        <dbReference type="Proteomes" id="UP001239213"/>
    </source>
</evidence>
<sequence>MANDAQLPGNDDRTDEETYYIGGSNGRTYHRLSDGSYHIPNDEQEQDRLVASKANHGSTDGIKADEHPGAFVLGVDLSPIQPELNLEPGGYLEMQDNGFPLLCTDGTMPEDSLIYKWSQLLVESTGMIGQPLDDAPKFKQMLEDAGFEDVHERKEIWPIGPWPEEGTKEHELGMWCQSITMESLEALSLALFTRVLGWSRARTLVFCAGAREELKQQNIHAYFDVIFLARHCKMADQAQQPIIAAEPEIDDGASSIDGSREQDRLGKQAERRVGLLSQAHLLPDLTHNLWLLTWDNKLCNCPKNAGAKRVLDIGTGTGVWALDYADDHAEATVLGVDLSPIQPGFVPPNCSFEVDDVEKEWLWSEPFDLIFVRNMIASFSDWPGMIAKAYERLEPGGYLELQDNMFPLMCRDDTMTDDFKPFEWTKLVMEAAATMGRPVNVAASFKQMLEDAGFVDVEEKKAIWPYNPWPKDPKLKELGLWAQASAGSGIEAASMALFTRVLNWTKEEATVFIAEVRNEHKKIGVHAYYDVYAAWGRKPEKKDEEAVTVPS</sequence>
<evidence type="ECO:0000256" key="1">
    <source>
        <dbReference type="ARBA" id="ARBA00038158"/>
    </source>
</evidence>
<organism evidence="3 4">
    <name type="scientific">Colletotrichum cuscutae</name>
    <dbReference type="NCBI Taxonomy" id="1209917"/>
    <lineage>
        <taxon>Eukaryota</taxon>
        <taxon>Fungi</taxon>
        <taxon>Dikarya</taxon>
        <taxon>Ascomycota</taxon>
        <taxon>Pezizomycotina</taxon>
        <taxon>Sordariomycetes</taxon>
        <taxon>Hypocreomycetidae</taxon>
        <taxon>Glomerellales</taxon>
        <taxon>Glomerellaceae</taxon>
        <taxon>Colletotrichum</taxon>
        <taxon>Colletotrichum acutatum species complex</taxon>
    </lineage>
</organism>
<dbReference type="Pfam" id="PF13489">
    <property type="entry name" value="Methyltransf_23"/>
    <property type="match status" value="1"/>
</dbReference>
<dbReference type="EMBL" id="MPDP01000101">
    <property type="protein sequence ID" value="KAK1481424.1"/>
    <property type="molecule type" value="Genomic_DNA"/>
</dbReference>
<dbReference type="SUPFAM" id="SSF53335">
    <property type="entry name" value="S-adenosyl-L-methionine-dependent methyltransferases"/>
    <property type="match status" value="2"/>
</dbReference>
<comment type="caution">
    <text evidence="3">The sequence shown here is derived from an EMBL/GenBank/DDBJ whole genome shotgun (WGS) entry which is preliminary data.</text>
</comment>
<dbReference type="CDD" id="cd02440">
    <property type="entry name" value="AdoMet_MTases"/>
    <property type="match status" value="1"/>
</dbReference>
<keyword evidence="3" id="KW-0489">Methyltransferase</keyword>
<dbReference type="PANTHER" id="PTHR43591">
    <property type="entry name" value="METHYLTRANSFERASE"/>
    <property type="match status" value="1"/>
</dbReference>
<dbReference type="GO" id="GO:0032259">
    <property type="term" value="P:methylation"/>
    <property type="evidence" value="ECO:0007669"/>
    <property type="project" value="UniProtKB-KW"/>
</dbReference>
<name>A0AAI9Y739_9PEZI</name>
<comment type="similarity">
    <text evidence="1">Belongs to the methyltransferase superfamily. LaeA methyltransferase family.</text>
</comment>
<keyword evidence="3" id="KW-0808">Transferase</keyword>
<dbReference type="InterPro" id="IPR029063">
    <property type="entry name" value="SAM-dependent_MTases_sf"/>
</dbReference>
<dbReference type="AlphaFoldDB" id="A0AAI9Y739"/>
<feature type="region of interest" description="Disordered" evidence="2">
    <location>
        <begin position="1"/>
        <end position="25"/>
    </location>
</feature>
<dbReference type="Gene3D" id="3.40.50.150">
    <property type="entry name" value="Vaccinia Virus protein VP39"/>
    <property type="match status" value="1"/>
</dbReference>
<dbReference type="GO" id="GO:0008168">
    <property type="term" value="F:methyltransferase activity"/>
    <property type="evidence" value="ECO:0007669"/>
    <property type="project" value="UniProtKB-KW"/>
</dbReference>
<accession>A0AAI9Y739</accession>
<gene>
    <name evidence="3" type="ORF">CCUS01_04537</name>
</gene>
<evidence type="ECO:0000256" key="2">
    <source>
        <dbReference type="SAM" id="MobiDB-lite"/>
    </source>
</evidence>
<keyword evidence="4" id="KW-1185">Reference proteome</keyword>
<evidence type="ECO:0000313" key="3">
    <source>
        <dbReference type="EMBL" id="KAK1481424.1"/>
    </source>
</evidence>
<dbReference type="Proteomes" id="UP001239213">
    <property type="component" value="Unassembled WGS sequence"/>
</dbReference>
<reference evidence="3" key="1">
    <citation type="submission" date="2016-11" db="EMBL/GenBank/DDBJ databases">
        <title>The genome sequence of Colletotrichum cuscutae.</title>
        <authorList>
            <person name="Baroncelli R."/>
        </authorList>
    </citation>
    <scope>NUCLEOTIDE SEQUENCE</scope>
    <source>
        <strain evidence="3">IMI 304802</strain>
    </source>
</reference>